<dbReference type="CDD" id="cd02980">
    <property type="entry name" value="TRX_Fd_family"/>
    <property type="match status" value="1"/>
</dbReference>
<sequence>MRLYILRPYVLCLDKFMGNGANFRQRVLVCQNRTCRKQGARKVLAAFQAQLVPGVEIESSSCLGQCGMGPMVLVLPEEVWYCGVRADEVLAIAQRHLREGKPVTAMLYKKFHH</sequence>
<organism evidence="1 2">
    <name type="scientific">Chroococcidiopsis cubana SAG 39.79</name>
    <dbReference type="NCBI Taxonomy" id="388085"/>
    <lineage>
        <taxon>Bacteria</taxon>
        <taxon>Bacillati</taxon>
        <taxon>Cyanobacteriota</taxon>
        <taxon>Cyanophyceae</taxon>
        <taxon>Chroococcidiopsidales</taxon>
        <taxon>Chroococcidiopsidaceae</taxon>
        <taxon>Chroococcidiopsis</taxon>
    </lineage>
</organism>
<gene>
    <name evidence="1" type="ORF">DSM107010_44180</name>
</gene>
<protein>
    <recommendedName>
        <fullName evidence="3">Ferredoxin</fullName>
    </recommendedName>
</protein>
<dbReference type="PANTHER" id="PTHR47682:SF1">
    <property type="entry name" value="TETRATRICOPEPTIDE REPEAT (TPR)-CONTAINING PROTEIN"/>
    <property type="match status" value="1"/>
</dbReference>
<dbReference type="EMBL" id="RSCK01000045">
    <property type="protein sequence ID" value="RUT09486.1"/>
    <property type="molecule type" value="Genomic_DNA"/>
</dbReference>
<dbReference type="Gene3D" id="3.40.30.10">
    <property type="entry name" value="Glutaredoxin"/>
    <property type="match status" value="1"/>
</dbReference>
<dbReference type="PANTHER" id="PTHR47682">
    <property type="entry name" value="TETRATRICOPEPTIDE REPEAT (TPR)-CONTAINING PROTEIN"/>
    <property type="match status" value="1"/>
</dbReference>
<dbReference type="InterPro" id="IPR036249">
    <property type="entry name" value="Thioredoxin-like_sf"/>
</dbReference>
<evidence type="ECO:0000313" key="2">
    <source>
        <dbReference type="Proteomes" id="UP000282574"/>
    </source>
</evidence>
<dbReference type="SUPFAM" id="SSF52833">
    <property type="entry name" value="Thioredoxin-like"/>
    <property type="match status" value="1"/>
</dbReference>
<reference evidence="1 2" key="1">
    <citation type="journal article" date="2019" name="Genome Biol. Evol.">
        <title>Day and night: Metabolic profiles and evolutionary relationships of six axenic non-marine cyanobacteria.</title>
        <authorList>
            <person name="Will S.E."/>
            <person name="Henke P."/>
            <person name="Boedeker C."/>
            <person name="Huang S."/>
            <person name="Brinkmann H."/>
            <person name="Rohde M."/>
            <person name="Jarek M."/>
            <person name="Friedl T."/>
            <person name="Seufert S."/>
            <person name="Schumacher M."/>
            <person name="Overmann J."/>
            <person name="Neumann-Schaal M."/>
            <person name="Petersen J."/>
        </authorList>
    </citation>
    <scope>NUCLEOTIDE SEQUENCE [LARGE SCALE GENOMIC DNA]</scope>
    <source>
        <strain evidence="1 2">SAG 39.79</strain>
    </source>
</reference>
<evidence type="ECO:0000313" key="1">
    <source>
        <dbReference type="EMBL" id="RUT09486.1"/>
    </source>
</evidence>
<keyword evidence="2" id="KW-1185">Reference proteome</keyword>
<comment type="caution">
    <text evidence="1">The sequence shown here is derived from an EMBL/GenBank/DDBJ whole genome shotgun (WGS) entry which is preliminary data.</text>
</comment>
<dbReference type="Proteomes" id="UP000282574">
    <property type="component" value="Unassembled WGS sequence"/>
</dbReference>
<proteinExistence type="predicted"/>
<accession>A0AB37UG28</accession>
<name>A0AB37UG28_9CYAN</name>
<evidence type="ECO:0008006" key="3">
    <source>
        <dbReference type="Google" id="ProtNLM"/>
    </source>
</evidence>
<dbReference type="AlphaFoldDB" id="A0AB37UG28"/>